<feature type="compositionally biased region" description="Basic residues" evidence="1">
    <location>
        <begin position="59"/>
        <end position="68"/>
    </location>
</feature>
<reference evidence="4 5" key="1">
    <citation type="submission" date="2024-09" db="EMBL/GenBank/DDBJ databases">
        <authorList>
            <person name="Sun Q."/>
            <person name="Mori K."/>
        </authorList>
    </citation>
    <scope>NUCLEOTIDE SEQUENCE [LARGE SCALE GENOMIC DNA]</scope>
    <source>
        <strain evidence="4 5">JCM 3028</strain>
    </source>
</reference>
<evidence type="ECO:0000259" key="3">
    <source>
        <dbReference type="Pfam" id="PF18915"/>
    </source>
</evidence>
<dbReference type="InterPro" id="IPR043725">
    <property type="entry name" value="DUF5667"/>
</dbReference>
<protein>
    <submittedName>
        <fullName evidence="4">DUF5667 domain-containing protein</fullName>
    </submittedName>
</protein>
<dbReference type="Proteomes" id="UP001589610">
    <property type="component" value="Unassembled WGS sequence"/>
</dbReference>
<organism evidence="4 5">
    <name type="scientific">Streptosporangium vulgare</name>
    <dbReference type="NCBI Taxonomy" id="46190"/>
    <lineage>
        <taxon>Bacteria</taxon>
        <taxon>Bacillati</taxon>
        <taxon>Actinomycetota</taxon>
        <taxon>Actinomycetes</taxon>
        <taxon>Streptosporangiales</taxon>
        <taxon>Streptosporangiaceae</taxon>
        <taxon>Streptosporangium</taxon>
    </lineage>
</organism>
<feature type="transmembrane region" description="Helical" evidence="2">
    <location>
        <begin position="71"/>
        <end position="92"/>
    </location>
</feature>
<dbReference type="RefSeq" id="WP_344747351.1">
    <property type="nucleotide sequence ID" value="NZ_BAAAWW010000124.1"/>
</dbReference>
<evidence type="ECO:0000256" key="1">
    <source>
        <dbReference type="SAM" id="MobiDB-lite"/>
    </source>
</evidence>
<name>A0ABV5TB11_9ACTN</name>
<dbReference type="Pfam" id="PF18915">
    <property type="entry name" value="DUF5667"/>
    <property type="match status" value="1"/>
</dbReference>
<gene>
    <name evidence="4" type="ORF">ACFFRH_05385</name>
</gene>
<feature type="region of interest" description="Disordered" evidence="1">
    <location>
        <begin position="18"/>
        <end position="70"/>
    </location>
</feature>
<comment type="caution">
    <text evidence="4">The sequence shown here is derived from an EMBL/GenBank/DDBJ whole genome shotgun (WGS) entry which is preliminary data.</text>
</comment>
<feature type="domain" description="DUF5667" evidence="3">
    <location>
        <begin position="95"/>
        <end position="183"/>
    </location>
</feature>
<keyword evidence="2" id="KW-0472">Membrane</keyword>
<evidence type="ECO:0000313" key="4">
    <source>
        <dbReference type="EMBL" id="MFB9674913.1"/>
    </source>
</evidence>
<evidence type="ECO:0000256" key="2">
    <source>
        <dbReference type="SAM" id="Phobius"/>
    </source>
</evidence>
<proteinExistence type="predicted"/>
<dbReference type="EMBL" id="JBHMBS010000002">
    <property type="protein sequence ID" value="MFB9674913.1"/>
    <property type="molecule type" value="Genomic_DNA"/>
</dbReference>
<accession>A0ABV5TB11</accession>
<keyword evidence="5" id="KW-1185">Reference proteome</keyword>
<keyword evidence="2" id="KW-0812">Transmembrane</keyword>
<evidence type="ECO:0000313" key="5">
    <source>
        <dbReference type="Proteomes" id="UP001589610"/>
    </source>
</evidence>
<sequence length="229" mass="25696">MGKWLPGFSRRSQARIQDRVSRLGARMTATPRPEFNARLREQLTQSPPGEDVPEQRPAGPRHSRRRSRPGLLPRLLSIAMVAAMVASGMWTYRSMPGDTFYPLKRAAERTLFHLSSDDAERADRSFGYAETRAREVKELLGSGEGEGEGEGEREEVIGETLQAMADTTRSAVTSLRQMRRRDSASAKELKRFVQKQRTQIAGMIPKMGAENQRKAHVYLNYIEGLAPPG</sequence>
<keyword evidence="2" id="KW-1133">Transmembrane helix</keyword>